<dbReference type="GO" id="GO:0003677">
    <property type="term" value="F:DNA binding"/>
    <property type="evidence" value="ECO:0007669"/>
    <property type="project" value="InterPro"/>
</dbReference>
<organism evidence="2">
    <name type="scientific">viral metagenome</name>
    <dbReference type="NCBI Taxonomy" id="1070528"/>
    <lineage>
        <taxon>unclassified sequences</taxon>
        <taxon>metagenomes</taxon>
        <taxon>organismal metagenomes</taxon>
    </lineage>
</organism>
<name>A0A6C0B6Z8_9ZZZZ</name>
<dbReference type="GO" id="GO:0006351">
    <property type="term" value="P:DNA-templated transcription"/>
    <property type="evidence" value="ECO:0007669"/>
    <property type="project" value="InterPro"/>
</dbReference>
<dbReference type="Gene3D" id="3.90.940.20">
    <property type="entry name" value="RPB5-like RNA polymerase subunit"/>
    <property type="match status" value="1"/>
</dbReference>
<sequence length="209" mass="23385">MPTTEEVLKTMLGQRGVNTAAPETIDTDFPATTTKYGDTLVFMSTRTRITEDQVLRLVSLTQEHGGTRGIVVVPIPPSETILDAVAAQSHILQIFHLGQLTFDITTHRYIPRHRILDAEEVKNFLVKFGISLDAIAKAMRADHIQIKSEEPLLPQMAMKHKEYMPTPHIWSQDAPVRWIGGRPGDIIEVLRKSPDAGATPYYRFCVATV</sequence>
<protein>
    <recommendedName>
        <fullName evidence="1">RNA polymerase subunit H/Rpb5 C-terminal domain-containing protein</fullName>
    </recommendedName>
</protein>
<reference evidence="2" key="1">
    <citation type="journal article" date="2020" name="Nature">
        <title>Giant virus diversity and host interactions through global metagenomics.</title>
        <authorList>
            <person name="Schulz F."/>
            <person name="Roux S."/>
            <person name="Paez-Espino D."/>
            <person name="Jungbluth S."/>
            <person name="Walsh D.A."/>
            <person name="Denef V.J."/>
            <person name="McMahon K.D."/>
            <person name="Konstantinidis K.T."/>
            <person name="Eloe-Fadrosh E.A."/>
            <person name="Kyrpides N.C."/>
            <person name="Woyke T."/>
        </authorList>
    </citation>
    <scope>NUCLEOTIDE SEQUENCE</scope>
    <source>
        <strain evidence="2">GVMAG-M-3300009684-20</strain>
    </source>
</reference>
<dbReference type="PIRSF" id="PIRSF000747">
    <property type="entry name" value="RPB5"/>
    <property type="match status" value="1"/>
</dbReference>
<dbReference type="AlphaFoldDB" id="A0A6C0B6Z8"/>
<dbReference type="InterPro" id="IPR000783">
    <property type="entry name" value="RNA_pol_subH/Rpb5_C"/>
</dbReference>
<feature type="domain" description="RNA polymerase subunit H/Rpb5 C-terminal" evidence="1">
    <location>
        <begin position="167"/>
        <end position="205"/>
    </location>
</feature>
<dbReference type="InterPro" id="IPR014381">
    <property type="entry name" value="Arch_Rpo5/euc_Rpb5"/>
</dbReference>
<accession>A0A6C0B6Z8</accession>
<evidence type="ECO:0000313" key="2">
    <source>
        <dbReference type="EMBL" id="QHS87268.1"/>
    </source>
</evidence>
<evidence type="ECO:0000259" key="1">
    <source>
        <dbReference type="Pfam" id="PF01191"/>
    </source>
</evidence>
<dbReference type="Pfam" id="PF01191">
    <property type="entry name" value="RNA_pol_Rpb5_C"/>
    <property type="match status" value="2"/>
</dbReference>
<dbReference type="EMBL" id="MN739079">
    <property type="protein sequence ID" value="QHS87268.1"/>
    <property type="molecule type" value="Genomic_DNA"/>
</dbReference>
<dbReference type="SUPFAM" id="SSF55287">
    <property type="entry name" value="RPB5-like RNA polymerase subunit"/>
    <property type="match status" value="2"/>
</dbReference>
<dbReference type="InterPro" id="IPR035913">
    <property type="entry name" value="RPB5-like_sf"/>
</dbReference>
<feature type="domain" description="RNA polymerase subunit H/Rpb5 C-terminal" evidence="1">
    <location>
        <begin position="102"/>
        <end position="142"/>
    </location>
</feature>
<dbReference type="GO" id="GO:0003899">
    <property type="term" value="F:DNA-directed RNA polymerase activity"/>
    <property type="evidence" value="ECO:0007669"/>
    <property type="project" value="InterPro"/>
</dbReference>
<proteinExistence type="predicted"/>